<sequence>MGDPIPVSYSMLPGAIFFPSPAEFLKYYLSGKNNCNTEPAEGFGFIKDLDLYDYQPSELPEMTCYRYENQKTHWLFYTAKGVKESEDGRRIAKSGYWKRVGGTVDVTDDGGLEVLGTITEFRFYLGPSPALRTEWLMHEYALLQDLRASFVLCRVFVQSSVGNSFSKKIFTIAEGVSEVRHIGIQHDGLLLPNLVDAKVQVDNSIDGKSDASGYPSKLNSELDDPAITGPVSASSFELLSGIPRRELVSSQPTPQELSLPNLQLLSQPTLQMSSQLTPGLLSSIVEEDFMELDDLMQ</sequence>
<keyword evidence="4" id="KW-0804">Transcription</keyword>
<dbReference type="InterPro" id="IPR036093">
    <property type="entry name" value="NAC_dom_sf"/>
</dbReference>
<name>A0AAV5JFV5_9ROSI</name>
<organism evidence="7 8">
    <name type="scientific">Rubroshorea leprosula</name>
    <dbReference type="NCBI Taxonomy" id="152421"/>
    <lineage>
        <taxon>Eukaryota</taxon>
        <taxon>Viridiplantae</taxon>
        <taxon>Streptophyta</taxon>
        <taxon>Embryophyta</taxon>
        <taxon>Tracheophyta</taxon>
        <taxon>Spermatophyta</taxon>
        <taxon>Magnoliopsida</taxon>
        <taxon>eudicotyledons</taxon>
        <taxon>Gunneridae</taxon>
        <taxon>Pentapetalae</taxon>
        <taxon>rosids</taxon>
        <taxon>malvids</taxon>
        <taxon>Malvales</taxon>
        <taxon>Dipterocarpaceae</taxon>
        <taxon>Rubroshorea</taxon>
    </lineage>
</organism>
<dbReference type="PROSITE" id="PS51005">
    <property type="entry name" value="NAC"/>
    <property type="match status" value="1"/>
</dbReference>
<keyword evidence="5" id="KW-0539">Nucleus</keyword>
<evidence type="ECO:0000256" key="4">
    <source>
        <dbReference type="ARBA" id="ARBA00023163"/>
    </source>
</evidence>
<accession>A0AAV5JFV5</accession>
<keyword evidence="2" id="KW-0805">Transcription regulation</keyword>
<dbReference type="GO" id="GO:0005634">
    <property type="term" value="C:nucleus"/>
    <property type="evidence" value="ECO:0007669"/>
    <property type="project" value="UniProtKB-SubCell"/>
</dbReference>
<evidence type="ECO:0000313" key="7">
    <source>
        <dbReference type="EMBL" id="GKV10259.1"/>
    </source>
</evidence>
<dbReference type="GO" id="GO:0006355">
    <property type="term" value="P:regulation of DNA-templated transcription"/>
    <property type="evidence" value="ECO:0007669"/>
    <property type="project" value="InterPro"/>
</dbReference>
<dbReference type="AlphaFoldDB" id="A0AAV5JFV5"/>
<evidence type="ECO:0000256" key="3">
    <source>
        <dbReference type="ARBA" id="ARBA00023125"/>
    </source>
</evidence>
<dbReference type="GO" id="GO:0003677">
    <property type="term" value="F:DNA binding"/>
    <property type="evidence" value="ECO:0007669"/>
    <property type="project" value="UniProtKB-KW"/>
</dbReference>
<dbReference type="PANTHER" id="PTHR31989">
    <property type="entry name" value="NAC DOMAIN-CONTAINING PROTEIN 82-RELATED"/>
    <property type="match status" value="1"/>
</dbReference>
<protein>
    <recommendedName>
        <fullName evidence="6">NAC domain-containing protein</fullName>
    </recommendedName>
</protein>
<evidence type="ECO:0000256" key="2">
    <source>
        <dbReference type="ARBA" id="ARBA00023015"/>
    </source>
</evidence>
<evidence type="ECO:0000313" key="8">
    <source>
        <dbReference type="Proteomes" id="UP001054252"/>
    </source>
</evidence>
<keyword evidence="3" id="KW-0238">DNA-binding</keyword>
<proteinExistence type="predicted"/>
<gene>
    <name evidence="7" type="ORF">SLEP1_g21651</name>
</gene>
<evidence type="ECO:0000256" key="5">
    <source>
        <dbReference type="ARBA" id="ARBA00023242"/>
    </source>
</evidence>
<comment type="subcellular location">
    <subcellularLocation>
        <location evidence="1">Nucleus</location>
    </subcellularLocation>
</comment>
<dbReference type="Gene3D" id="2.170.150.80">
    <property type="entry name" value="NAC domain"/>
    <property type="match status" value="1"/>
</dbReference>
<dbReference type="Pfam" id="PF02365">
    <property type="entry name" value="NAM"/>
    <property type="match status" value="1"/>
</dbReference>
<reference evidence="7 8" key="1">
    <citation type="journal article" date="2021" name="Commun. Biol.">
        <title>The genome of Shorea leprosula (Dipterocarpaceae) highlights the ecological relevance of drought in aseasonal tropical rainforests.</title>
        <authorList>
            <person name="Ng K.K.S."/>
            <person name="Kobayashi M.J."/>
            <person name="Fawcett J.A."/>
            <person name="Hatakeyama M."/>
            <person name="Paape T."/>
            <person name="Ng C.H."/>
            <person name="Ang C.C."/>
            <person name="Tnah L.H."/>
            <person name="Lee C.T."/>
            <person name="Nishiyama T."/>
            <person name="Sese J."/>
            <person name="O'Brien M.J."/>
            <person name="Copetti D."/>
            <person name="Mohd Noor M.I."/>
            <person name="Ong R.C."/>
            <person name="Putra M."/>
            <person name="Sireger I.Z."/>
            <person name="Indrioko S."/>
            <person name="Kosugi Y."/>
            <person name="Izuno A."/>
            <person name="Isagi Y."/>
            <person name="Lee S.L."/>
            <person name="Shimizu K.K."/>
        </authorList>
    </citation>
    <scope>NUCLEOTIDE SEQUENCE [LARGE SCALE GENOMIC DNA]</scope>
    <source>
        <strain evidence="7">214</strain>
    </source>
</reference>
<dbReference type="EMBL" id="BPVZ01000032">
    <property type="protein sequence ID" value="GKV10259.1"/>
    <property type="molecule type" value="Genomic_DNA"/>
</dbReference>
<evidence type="ECO:0000259" key="6">
    <source>
        <dbReference type="PROSITE" id="PS51005"/>
    </source>
</evidence>
<dbReference type="Proteomes" id="UP001054252">
    <property type="component" value="Unassembled WGS sequence"/>
</dbReference>
<dbReference type="InterPro" id="IPR003441">
    <property type="entry name" value="NAC-dom"/>
</dbReference>
<feature type="domain" description="NAC" evidence="6">
    <location>
        <begin position="11"/>
        <end position="158"/>
    </location>
</feature>
<comment type="caution">
    <text evidence="7">The sequence shown here is derived from an EMBL/GenBank/DDBJ whole genome shotgun (WGS) entry which is preliminary data.</text>
</comment>
<dbReference type="SUPFAM" id="SSF101941">
    <property type="entry name" value="NAC domain"/>
    <property type="match status" value="1"/>
</dbReference>
<evidence type="ECO:0000256" key="1">
    <source>
        <dbReference type="ARBA" id="ARBA00004123"/>
    </source>
</evidence>
<keyword evidence="8" id="KW-1185">Reference proteome</keyword>